<evidence type="ECO:0000256" key="10">
    <source>
        <dbReference type="RuleBase" id="RU000688"/>
    </source>
</evidence>
<dbReference type="PANTHER" id="PTHR26452">
    <property type="entry name" value="OLFACTORY RECEPTOR"/>
    <property type="match status" value="1"/>
</dbReference>
<evidence type="ECO:0000256" key="11">
    <source>
        <dbReference type="RuleBase" id="RU363047"/>
    </source>
</evidence>
<evidence type="ECO:0000256" key="9">
    <source>
        <dbReference type="ARBA" id="ARBA00023224"/>
    </source>
</evidence>
<keyword evidence="2 11" id="KW-1003">Cell membrane</keyword>
<keyword evidence="6 10" id="KW-0297">G-protein coupled receptor</keyword>
<evidence type="ECO:0000313" key="14">
    <source>
        <dbReference type="Proteomes" id="UP001162483"/>
    </source>
</evidence>
<evidence type="ECO:0000256" key="4">
    <source>
        <dbReference type="ARBA" id="ARBA00022725"/>
    </source>
</evidence>
<gene>
    <name evidence="13" type="ORF">SPARVUS_LOCUS9000311</name>
</gene>
<keyword evidence="9 10" id="KW-0807">Transducer</keyword>
<keyword evidence="14" id="KW-1185">Reference proteome</keyword>
<evidence type="ECO:0000256" key="3">
    <source>
        <dbReference type="ARBA" id="ARBA00022692"/>
    </source>
</evidence>
<dbReference type="PRINTS" id="PR00245">
    <property type="entry name" value="OLFACTORYR"/>
</dbReference>
<name>A0ABN9E239_9NEOB</name>
<keyword evidence="8 10" id="KW-0675">Receptor</keyword>
<evidence type="ECO:0000259" key="12">
    <source>
        <dbReference type="PROSITE" id="PS50262"/>
    </source>
</evidence>
<dbReference type="SUPFAM" id="SSF81321">
    <property type="entry name" value="Family A G protein-coupled receptor-like"/>
    <property type="match status" value="1"/>
</dbReference>
<protein>
    <recommendedName>
        <fullName evidence="11">Olfactory receptor</fullName>
    </recommendedName>
</protein>
<comment type="subcellular location">
    <subcellularLocation>
        <location evidence="1 11">Cell membrane</location>
        <topology evidence="1 11">Multi-pass membrane protein</topology>
    </subcellularLocation>
</comment>
<keyword evidence="11" id="KW-0716">Sensory transduction</keyword>
<feature type="transmembrane region" description="Helical" evidence="11">
    <location>
        <begin position="114"/>
        <end position="135"/>
    </location>
</feature>
<sequence length="281" mass="31916">MAVGNLSSVTEFIFTGITSDQKLPHFLFILFLLIYLITVFGNTAIILTIIMINDLHNPMYFFLSNLSFSDLCFCSAVTPKMLYDLISERKLITFIGCLLQLFFFALFATTEGYLLSTMAYDRFVAICHPLLYVVIMNRRTRIVLLTVVVYFGGLVTAGIHTSSTFSLTFCGSNVINHFYCDINPLMALSCSDTYMNKTIIFAAVTLFSYVYIFFTIMNIRSLEGRHKAFSTCSSHLLCVALFYGTVFFMYLRPASSYSVTQEKSGINLLHYDYTNDESNHL</sequence>
<dbReference type="InterPro" id="IPR017452">
    <property type="entry name" value="GPCR_Rhodpsn_7TM"/>
</dbReference>
<dbReference type="PROSITE" id="PS00237">
    <property type="entry name" value="G_PROTEIN_RECEP_F1_1"/>
    <property type="match status" value="1"/>
</dbReference>
<dbReference type="InterPro" id="IPR000725">
    <property type="entry name" value="Olfact_rcpt"/>
</dbReference>
<keyword evidence="3 10" id="KW-0812">Transmembrane</keyword>
<feature type="transmembrane region" description="Helical" evidence="11">
    <location>
        <begin position="198"/>
        <end position="216"/>
    </location>
</feature>
<feature type="transmembrane region" description="Helical" evidence="11">
    <location>
        <begin position="26"/>
        <end position="52"/>
    </location>
</feature>
<comment type="similarity">
    <text evidence="10">Belongs to the G-protein coupled receptor 1 family.</text>
</comment>
<dbReference type="Gene3D" id="1.20.1070.10">
    <property type="entry name" value="Rhodopsin 7-helix transmembrane proteins"/>
    <property type="match status" value="1"/>
</dbReference>
<evidence type="ECO:0000256" key="6">
    <source>
        <dbReference type="ARBA" id="ARBA00023040"/>
    </source>
</evidence>
<keyword evidence="4 11" id="KW-0552">Olfaction</keyword>
<dbReference type="PROSITE" id="PS50262">
    <property type="entry name" value="G_PROTEIN_RECEP_F1_2"/>
    <property type="match status" value="1"/>
</dbReference>
<dbReference type="Pfam" id="PF13853">
    <property type="entry name" value="7tm_4"/>
    <property type="match status" value="1"/>
</dbReference>
<feature type="transmembrane region" description="Helical" evidence="11">
    <location>
        <begin position="142"/>
        <end position="159"/>
    </location>
</feature>
<feature type="domain" description="G-protein coupled receptors family 1 profile" evidence="12">
    <location>
        <begin position="41"/>
        <end position="281"/>
    </location>
</feature>
<evidence type="ECO:0000256" key="7">
    <source>
        <dbReference type="ARBA" id="ARBA00023136"/>
    </source>
</evidence>
<evidence type="ECO:0000256" key="5">
    <source>
        <dbReference type="ARBA" id="ARBA00022989"/>
    </source>
</evidence>
<evidence type="ECO:0000256" key="2">
    <source>
        <dbReference type="ARBA" id="ARBA00022475"/>
    </source>
</evidence>
<accession>A0ABN9E239</accession>
<feature type="transmembrane region" description="Helical" evidence="11">
    <location>
        <begin position="228"/>
        <end position="251"/>
    </location>
</feature>
<evidence type="ECO:0000256" key="8">
    <source>
        <dbReference type="ARBA" id="ARBA00023170"/>
    </source>
</evidence>
<dbReference type="PRINTS" id="PR00237">
    <property type="entry name" value="GPCRRHODOPSN"/>
</dbReference>
<evidence type="ECO:0000313" key="13">
    <source>
        <dbReference type="EMBL" id="CAI9578965.1"/>
    </source>
</evidence>
<organism evidence="13 14">
    <name type="scientific">Staurois parvus</name>
    <dbReference type="NCBI Taxonomy" id="386267"/>
    <lineage>
        <taxon>Eukaryota</taxon>
        <taxon>Metazoa</taxon>
        <taxon>Chordata</taxon>
        <taxon>Craniata</taxon>
        <taxon>Vertebrata</taxon>
        <taxon>Euteleostomi</taxon>
        <taxon>Amphibia</taxon>
        <taxon>Batrachia</taxon>
        <taxon>Anura</taxon>
        <taxon>Neobatrachia</taxon>
        <taxon>Ranoidea</taxon>
        <taxon>Ranidae</taxon>
        <taxon>Staurois</taxon>
    </lineage>
</organism>
<reference evidence="13" key="1">
    <citation type="submission" date="2023-05" db="EMBL/GenBank/DDBJ databases">
        <authorList>
            <person name="Stuckert A."/>
        </authorList>
    </citation>
    <scope>NUCLEOTIDE SEQUENCE</scope>
</reference>
<proteinExistence type="inferred from homology"/>
<dbReference type="InterPro" id="IPR000276">
    <property type="entry name" value="GPCR_Rhodpsn"/>
</dbReference>
<keyword evidence="5 11" id="KW-1133">Transmembrane helix</keyword>
<comment type="caution">
    <text evidence="13">The sequence shown here is derived from an EMBL/GenBank/DDBJ whole genome shotgun (WGS) entry which is preliminary data.</text>
</comment>
<evidence type="ECO:0000256" key="1">
    <source>
        <dbReference type="ARBA" id="ARBA00004651"/>
    </source>
</evidence>
<keyword evidence="7 11" id="KW-0472">Membrane</keyword>
<feature type="transmembrane region" description="Helical" evidence="11">
    <location>
        <begin position="91"/>
        <end position="108"/>
    </location>
</feature>
<dbReference type="EMBL" id="CATNWA010015050">
    <property type="protein sequence ID" value="CAI9578965.1"/>
    <property type="molecule type" value="Genomic_DNA"/>
</dbReference>
<dbReference type="InterPro" id="IPR050516">
    <property type="entry name" value="Olfactory_GPCR"/>
</dbReference>
<dbReference type="Proteomes" id="UP001162483">
    <property type="component" value="Unassembled WGS sequence"/>
</dbReference>